<dbReference type="InterPro" id="IPR051415">
    <property type="entry name" value="LAAT-1"/>
</dbReference>
<evidence type="ECO:0000256" key="4">
    <source>
        <dbReference type="ARBA" id="ARBA00023136"/>
    </source>
</evidence>
<dbReference type="Proteomes" id="UP000306050">
    <property type="component" value="Chromosome SGRAM_3"/>
</dbReference>
<feature type="compositionally biased region" description="Polar residues" evidence="7">
    <location>
        <begin position="297"/>
        <end position="310"/>
    </location>
</feature>
<comment type="subcellular location">
    <subcellularLocation>
        <location evidence="1">Membrane</location>
        <topology evidence="1">Multi-pass membrane protein</topology>
    </subcellularLocation>
</comment>
<feature type="transmembrane region" description="Helical" evidence="8">
    <location>
        <begin position="76"/>
        <end position="96"/>
    </location>
</feature>
<accession>A0A4U7KUQ0</accession>
<feature type="region of interest" description="Disordered" evidence="7">
    <location>
        <begin position="386"/>
        <end position="405"/>
    </location>
</feature>
<keyword evidence="3 8" id="KW-1133">Transmembrane helix</keyword>
<comment type="catalytic activity">
    <reaction evidence="6">
        <text>L-histidine(out) + L-arginine(in) = L-histidine(in) + L-arginine(out)</text>
        <dbReference type="Rhea" id="RHEA:71063"/>
        <dbReference type="ChEBI" id="CHEBI:32682"/>
        <dbReference type="ChEBI" id="CHEBI:57595"/>
    </reaction>
</comment>
<feature type="transmembrane region" description="Helical" evidence="8">
    <location>
        <begin position="752"/>
        <end position="773"/>
    </location>
</feature>
<feature type="region of interest" description="Disordered" evidence="7">
    <location>
        <begin position="471"/>
        <end position="620"/>
    </location>
</feature>
<feature type="compositionally biased region" description="Basic residues" evidence="7">
    <location>
        <begin position="277"/>
        <end position="287"/>
    </location>
</feature>
<evidence type="ECO:0000256" key="8">
    <source>
        <dbReference type="SAM" id="Phobius"/>
    </source>
</evidence>
<feature type="compositionally biased region" description="Basic residues" evidence="7">
    <location>
        <begin position="164"/>
        <end position="173"/>
    </location>
</feature>
<feature type="compositionally biased region" description="Low complexity" evidence="7">
    <location>
        <begin position="334"/>
        <end position="351"/>
    </location>
</feature>
<dbReference type="PANTHER" id="PTHR16201">
    <property type="entry name" value="SEVEN TRANSMEMBRANE PROTEIN 1-RELATED"/>
    <property type="match status" value="1"/>
</dbReference>
<dbReference type="FunFam" id="1.20.1280.290:FF:000028">
    <property type="entry name" value="Vacuolar membrane protein, putative"/>
    <property type="match status" value="1"/>
</dbReference>
<evidence type="ECO:0000256" key="3">
    <source>
        <dbReference type="ARBA" id="ARBA00022989"/>
    </source>
</evidence>
<dbReference type="GeneID" id="40727237"/>
<organism evidence="9 10">
    <name type="scientific">Sporisorium graminicola</name>
    <dbReference type="NCBI Taxonomy" id="280036"/>
    <lineage>
        <taxon>Eukaryota</taxon>
        <taxon>Fungi</taxon>
        <taxon>Dikarya</taxon>
        <taxon>Basidiomycota</taxon>
        <taxon>Ustilaginomycotina</taxon>
        <taxon>Ustilaginomycetes</taxon>
        <taxon>Ustilaginales</taxon>
        <taxon>Ustilaginaceae</taxon>
        <taxon>Sporisorium</taxon>
    </lineage>
</organism>
<dbReference type="EMBL" id="SRRM01000016">
    <property type="protein sequence ID" value="TKY86702.1"/>
    <property type="molecule type" value="Genomic_DNA"/>
</dbReference>
<dbReference type="AlphaFoldDB" id="A0A4U7KUQ0"/>
<dbReference type="GO" id="GO:0015174">
    <property type="term" value="F:basic amino acid transmembrane transporter activity"/>
    <property type="evidence" value="ECO:0007669"/>
    <property type="project" value="TreeGrafter"/>
</dbReference>
<name>A0A4U7KUQ0_9BASI</name>
<dbReference type="Pfam" id="PF04193">
    <property type="entry name" value="PQ-loop"/>
    <property type="match status" value="2"/>
</dbReference>
<dbReference type="GO" id="GO:0000329">
    <property type="term" value="C:fungal-type vacuole membrane"/>
    <property type="evidence" value="ECO:0007669"/>
    <property type="project" value="TreeGrafter"/>
</dbReference>
<keyword evidence="4 8" id="KW-0472">Membrane</keyword>
<sequence>MVGWLDAVDRQAVSDLSGTFSFVIWLFAQSPQLYENYRRGSVDGLSPVFLTQWMLGDATNLIGCVLTQQLPFQIAVATYFCCIDVCIMAQFVYYWTKARKQRARRMKNRSRQRSGSLTSPYPPNPYSVLSETSELLAGRPSRHNSYLRSSSKRRNLSHSQQLAHPHRHNLHSVHLHDDPHAPLIPHAATDKPADAPHTDRHPQRPNYKSSRSRSRHPPLSRNGSTDTVAGVGSGPVANYRALSDAAMSVAQLAQEAARRREAMLHHSHAADDDYFSHRRPRSQRSKSRASSSPNHSQPPSGSRSRVNSNDYIGPDAIRSDLAAFTRSKTPAGEAPSSTSRRARAARSMSSRNKGVAGSVDFVRSALSPTRETRDADDTDAVVRAQLGDDPETEAESVSEAESGFRDGAADALADSISSLATASTESSVDSVSVEPRGRDMVRMANRVDTAPASGAVTPLLSSADLARDVTSSTCSTNSSTDGTARHASPHPVSGEDTDRLSMSHDQLGRQASEDNKRVADSTLGSSRLPAEKKGRKRRTHDSTRESSPAASPAAMHRSVDALASSSSALKDGSRKRTMTRSLSTRSHSKRTATGTLMGMTSSPSPGSTAKKRSGAKSPASMRRTIGMVLLGIMMVTSLPSTSTAAALPASSSSSYSSATTQPLLLTLLFNSNAASWRRLVGRISAWLCALLYITSRIPQIWENYIRRSVEGISILLFIAAFSGNLLYTISVLTNPSATGDGARIYLQESLPFLLGSGGTLVFDLIIVAQWLAWRKKGAVALA</sequence>
<proteinExistence type="inferred from homology"/>
<dbReference type="OrthoDB" id="8048523at2759"/>
<evidence type="ECO:0000313" key="10">
    <source>
        <dbReference type="Proteomes" id="UP000306050"/>
    </source>
</evidence>
<protein>
    <submittedName>
        <fullName evidence="9">Uncharacterized protein</fullName>
    </submittedName>
</protein>
<evidence type="ECO:0000256" key="6">
    <source>
        <dbReference type="ARBA" id="ARBA00050768"/>
    </source>
</evidence>
<keyword evidence="2 8" id="KW-0812">Transmembrane</keyword>
<feature type="compositionally biased region" description="Low complexity" evidence="7">
    <location>
        <begin position="471"/>
        <end position="482"/>
    </location>
</feature>
<dbReference type="SMART" id="SM00679">
    <property type="entry name" value="CTNS"/>
    <property type="match status" value="2"/>
</dbReference>
<feature type="compositionally biased region" description="Polar residues" evidence="7">
    <location>
        <begin position="579"/>
        <end position="607"/>
    </location>
</feature>
<feature type="transmembrane region" description="Helical" evidence="8">
    <location>
        <begin position="625"/>
        <end position="647"/>
    </location>
</feature>
<evidence type="ECO:0000256" key="5">
    <source>
        <dbReference type="ARBA" id="ARBA00038039"/>
    </source>
</evidence>
<evidence type="ECO:0000256" key="7">
    <source>
        <dbReference type="SAM" id="MobiDB-lite"/>
    </source>
</evidence>
<dbReference type="RefSeq" id="XP_029738687.1">
    <property type="nucleotide sequence ID" value="XM_029884937.1"/>
</dbReference>
<reference evidence="9 10" key="1">
    <citation type="submission" date="2019-05" db="EMBL/GenBank/DDBJ databases">
        <title>Sporisorium graminicola CBS 10092 draft sequencing and annotation.</title>
        <authorList>
            <person name="Solano-Gonzalez S."/>
            <person name="Caddick M.X."/>
            <person name="Darby A."/>
        </authorList>
    </citation>
    <scope>NUCLEOTIDE SEQUENCE [LARGE SCALE GENOMIC DNA]</scope>
    <source>
        <strain evidence="9 10">CBS 10092</strain>
    </source>
</reference>
<dbReference type="Gene3D" id="1.20.1280.290">
    <property type="match status" value="2"/>
</dbReference>
<feature type="region of interest" description="Disordered" evidence="7">
    <location>
        <begin position="259"/>
        <end position="356"/>
    </location>
</feature>
<dbReference type="GO" id="GO:0034488">
    <property type="term" value="P:basic amino acid transmembrane export from vacuole"/>
    <property type="evidence" value="ECO:0007669"/>
    <property type="project" value="TreeGrafter"/>
</dbReference>
<feature type="compositionally biased region" description="Basic and acidic residues" evidence="7">
    <location>
        <begin position="188"/>
        <end position="202"/>
    </location>
</feature>
<evidence type="ECO:0000256" key="1">
    <source>
        <dbReference type="ARBA" id="ARBA00004141"/>
    </source>
</evidence>
<feature type="region of interest" description="Disordered" evidence="7">
    <location>
        <begin position="104"/>
        <end position="231"/>
    </location>
</feature>
<evidence type="ECO:0000256" key="2">
    <source>
        <dbReference type="ARBA" id="ARBA00022692"/>
    </source>
</evidence>
<comment type="caution">
    <text evidence="9">The sequence shown here is derived from an EMBL/GenBank/DDBJ whole genome shotgun (WGS) entry which is preliminary data.</text>
</comment>
<feature type="compositionally biased region" description="Basic and acidic residues" evidence="7">
    <location>
        <begin position="259"/>
        <end position="276"/>
    </location>
</feature>
<feature type="transmembrane region" description="Helical" evidence="8">
    <location>
        <begin position="675"/>
        <end position="693"/>
    </location>
</feature>
<evidence type="ECO:0000313" key="9">
    <source>
        <dbReference type="EMBL" id="TKY86702.1"/>
    </source>
</evidence>
<dbReference type="InterPro" id="IPR006603">
    <property type="entry name" value="PQ-loop_rpt"/>
</dbReference>
<gene>
    <name evidence="9" type="ORF">EX895_004342</name>
</gene>
<dbReference type="KEGG" id="sgra:EX895_004342"/>
<comment type="similarity">
    <text evidence="5">Belongs to the laat-1 family.</text>
</comment>
<feature type="compositionally biased region" description="Acidic residues" evidence="7">
    <location>
        <begin position="388"/>
        <end position="398"/>
    </location>
</feature>
<dbReference type="PANTHER" id="PTHR16201:SF34">
    <property type="entry name" value="LYSOSOMAL AMINO ACID TRANSPORTER 1"/>
    <property type="match status" value="1"/>
</dbReference>
<dbReference type="FunFam" id="1.20.1280.290:FF:000009">
    <property type="entry name" value="PQ loop repeat family protein"/>
    <property type="match status" value="1"/>
</dbReference>
<keyword evidence="10" id="KW-1185">Reference proteome</keyword>
<feature type="transmembrane region" description="Helical" evidence="8">
    <location>
        <begin position="714"/>
        <end position="732"/>
    </location>
</feature>